<dbReference type="InterPro" id="IPR052924">
    <property type="entry name" value="OsmC/Ohr_hydroprdx_reductase"/>
</dbReference>
<evidence type="ECO:0000313" key="2">
    <source>
        <dbReference type="Proteomes" id="UP000216339"/>
    </source>
</evidence>
<dbReference type="InterPro" id="IPR015946">
    <property type="entry name" value="KH_dom-like_a/b"/>
</dbReference>
<dbReference type="AlphaFoldDB" id="A0A271IXA9"/>
<gene>
    <name evidence="1" type="ORF">BSZ37_03555</name>
</gene>
<dbReference type="OrthoDB" id="9791538at2"/>
<dbReference type="InterPro" id="IPR036102">
    <property type="entry name" value="OsmC/Ohrsf"/>
</dbReference>
<dbReference type="RefSeq" id="WP_095509216.1">
    <property type="nucleotide sequence ID" value="NZ_MQWD01000001.1"/>
</dbReference>
<dbReference type="InterPro" id="IPR003718">
    <property type="entry name" value="OsmC/Ohr_fam"/>
</dbReference>
<sequence>MSDLLTFAVRGTADTAARTTVRARDFSLVVDEPPSLGGDDLGANPVEYLLAGFAGCLNVVGHLVAQEQGLTIRSLDVEVSGPLDPARLFGQDTEARAGFQHIEVALHVDADADEAALERWVRTVEERCPISDNLRQPTPVHLGVVRTAGAPA</sequence>
<accession>A0A271IXA9</accession>
<comment type="caution">
    <text evidence="1">The sequence shown here is derived from an EMBL/GenBank/DDBJ whole genome shotgun (WGS) entry which is preliminary data.</text>
</comment>
<organism evidence="1 2">
    <name type="scientific">Rubrivirga marina</name>
    <dbReference type="NCBI Taxonomy" id="1196024"/>
    <lineage>
        <taxon>Bacteria</taxon>
        <taxon>Pseudomonadati</taxon>
        <taxon>Rhodothermota</taxon>
        <taxon>Rhodothermia</taxon>
        <taxon>Rhodothermales</taxon>
        <taxon>Rubricoccaceae</taxon>
        <taxon>Rubrivirga</taxon>
    </lineage>
</organism>
<dbReference type="SUPFAM" id="SSF82784">
    <property type="entry name" value="OsmC-like"/>
    <property type="match status" value="1"/>
</dbReference>
<dbReference type="Pfam" id="PF02566">
    <property type="entry name" value="OsmC"/>
    <property type="match status" value="1"/>
</dbReference>
<name>A0A271IXA9_9BACT</name>
<dbReference type="PANTHER" id="PTHR35368">
    <property type="entry name" value="HYDROPEROXIDE REDUCTASE"/>
    <property type="match status" value="1"/>
</dbReference>
<keyword evidence="2" id="KW-1185">Reference proteome</keyword>
<protein>
    <submittedName>
        <fullName evidence="1">Osmotically inducible protein C</fullName>
    </submittedName>
</protein>
<dbReference type="Gene3D" id="3.30.300.20">
    <property type="match status" value="1"/>
</dbReference>
<evidence type="ECO:0000313" key="1">
    <source>
        <dbReference type="EMBL" id="PAP75578.1"/>
    </source>
</evidence>
<proteinExistence type="predicted"/>
<reference evidence="1 2" key="1">
    <citation type="submission" date="2016-11" db="EMBL/GenBank/DDBJ databases">
        <title>Study of marine rhodopsin-containing bacteria.</title>
        <authorList>
            <person name="Yoshizawa S."/>
            <person name="Kumagai Y."/>
            <person name="Kogure K."/>
        </authorList>
    </citation>
    <scope>NUCLEOTIDE SEQUENCE [LARGE SCALE GENOMIC DNA]</scope>
    <source>
        <strain evidence="1 2">SAORIC-28</strain>
    </source>
</reference>
<dbReference type="EMBL" id="MQWD01000001">
    <property type="protein sequence ID" value="PAP75578.1"/>
    <property type="molecule type" value="Genomic_DNA"/>
</dbReference>
<dbReference type="PANTHER" id="PTHR35368:SF1">
    <property type="entry name" value="HYDROPEROXIDE REDUCTASE"/>
    <property type="match status" value="1"/>
</dbReference>
<dbReference type="Proteomes" id="UP000216339">
    <property type="component" value="Unassembled WGS sequence"/>
</dbReference>